<comment type="caution">
    <text evidence="2">The sequence shown here is derived from an EMBL/GenBank/DDBJ whole genome shotgun (WGS) entry which is preliminary data.</text>
</comment>
<keyword evidence="1" id="KW-0472">Membrane</keyword>
<organism evidence="2 3">
    <name type="scientific">Methylobacterium brachythecii</name>
    <dbReference type="NCBI Taxonomy" id="1176177"/>
    <lineage>
        <taxon>Bacteria</taxon>
        <taxon>Pseudomonadati</taxon>
        <taxon>Pseudomonadota</taxon>
        <taxon>Alphaproteobacteria</taxon>
        <taxon>Hyphomicrobiales</taxon>
        <taxon>Methylobacteriaceae</taxon>
        <taxon>Methylobacterium</taxon>
    </lineage>
</organism>
<proteinExistence type="predicted"/>
<evidence type="ECO:0000313" key="3">
    <source>
        <dbReference type="Proteomes" id="UP001156881"/>
    </source>
</evidence>
<sequence length="102" mass="11040">MGVPNAGWLRSQDRRRHAPAGERIERGFSEMALPYALPLAEALVFTAGCAVINTRRFDPERVGVVLTLVVVVLFFAILVVGTATEAIEVSVPGPDELHSVLE</sequence>
<evidence type="ECO:0000256" key="1">
    <source>
        <dbReference type="SAM" id="Phobius"/>
    </source>
</evidence>
<protein>
    <submittedName>
        <fullName evidence="2">Uncharacterized protein</fullName>
    </submittedName>
</protein>
<gene>
    <name evidence="2" type="ORF">GCM10007884_02550</name>
</gene>
<dbReference type="EMBL" id="BSPG01000001">
    <property type="protein sequence ID" value="GLS42270.1"/>
    <property type="molecule type" value="Genomic_DNA"/>
</dbReference>
<keyword evidence="1" id="KW-0812">Transmembrane</keyword>
<keyword evidence="3" id="KW-1185">Reference proteome</keyword>
<dbReference type="Proteomes" id="UP001156881">
    <property type="component" value="Unassembled WGS sequence"/>
</dbReference>
<reference evidence="3" key="1">
    <citation type="journal article" date="2019" name="Int. J. Syst. Evol. Microbiol.">
        <title>The Global Catalogue of Microorganisms (GCM) 10K type strain sequencing project: providing services to taxonomists for standard genome sequencing and annotation.</title>
        <authorList>
            <consortium name="The Broad Institute Genomics Platform"/>
            <consortium name="The Broad Institute Genome Sequencing Center for Infectious Disease"/>
            <person name="Wu L."/>
            <person name="Ma J."/>
        </authorList>
    </citation>
    <scope>NUCLEOTIDE SEQUENCE [LARGE SCALE GENOMIC DNA]</scope>
    <source>
        <strain evidence="3">NBRC 107710</strain>
    </source>
</reference>
<feature type="transmembrane region" description="Helical" evidence="1">
    <location>
        <begin position="32"/>
        <end position="52"/>
    </location>
</feature>
<feature type="transmembrane region" description="Helical" evidence="1">
    <location>
        <begin position="64"/>
        <end position="84"/>
    </location>
</feature>
<name>A0ABQ6CY22_9HYPH</name>
<accession>A0ABQ6CY22</accession>
<keyword evidence="1" id="KW-1133">Transmembrane helix</keyword>
<evidence type="ECO:0000313" key="2">
    <source>
        <dbReference type="EMBL" id="GLS42270.1"/>
    </source>
</evidence>